<evidence type="ECO:0000313" key="9">
    <source>
        <dbReference type="WBParaSite" id="PSAMB.scaffold20926size676.g38171.t1"/>
    </source>
</evidence>
<evidence type="ECO:0000256" key="3">
    <source>
        <dbReference type="ARBA" id="ARBA00022840"/>
    </source>
</evidence>
<dbReference type="GO" id="GO:0004825">
    <property type="term" value="F:methionine-tRNA ligase activity"/>
    <property type="evidence" value="ECO:0007669"/>
    <property type="project" value="UniProtKB-EC"/>
</dbReference>
<keyword evidence="3" id="KW-0067">ATP-binding</keyword>
<evidence type="ECO:0000256" key="4">
    <source>
        <dbReference type="ARBA" id="ARBA00022917"/>
    </source>
</evidence>
<dbReference type="InterPro" id="IPR015413">
    <property type="entry name" value="Methionyl/Leucyl_tRNA_Synth"/>
</dbReference>
<evidence type="ECO:0000313" key="8">
    <source>
        <dbReference type="Proteomes" id="UP000887566"/>
    </source>
</evidence>
<dbReference type="GO" id="GO:0005829">
    <property type="term" value="C:cytosol"/>
    <property type="evidence" value="ECO:0007669"/>
    <property type="project" value="TreeGrafter"/>
</dbReference>
<evidence type="ECO:0000256" key="1">
    <source>
        <dbReference type="ARBA" id="ARBA00022598"/>
    </source>
</evidence>
<keyword evidence="2" id="KW-0547">Nucleotide-binding</keyword>
<feature type="domain" description="Methionyl/Leucyl tRNA synthetase" evidence="7">
    <location>
        <begin position="1"/>
        <end position="97"/>
    </location>
</feature>
<dbReference type="InterPro" id="IPR023458">
    <property type="entry name" value="Met-tRNA_ligase_1"/>
</dbReference>
<reference evidence="9" key="1">
    <citation type="submission" date="2022-11" db="UniProtKB">
        <authorList>
            <consortium name="WormBaseParasite"/>
        </authorList>
    </citation>
    <scope>IDENTIFICATION</scope>
</reference>
<dbReference type="GO" id="GO:0006431">
    <property type="term" value="P:methionyl-tRNA aminoacylation"/>
    <property type="evidence" value="ECO:0007669"/>
    <property type="project" value="TreeGrafter"/>
</dbReference>
<dbReference type="InterPro" id="IPR029038">
    <property type="entry name" value="MetRS_Zn"/>
</dbReference>
<dbReference type="Pfam" id="PF09334">
    <property type="entry name" value="tRNA-synt_1g"/>
    <property type="match status" value="1"/>
</dbReference>
<protein>
    <submittedName>
        <fullName evidence="9">Methionyl/Leucyl tRNA synthetase domain-containing protein</fullName>
    </submittedName>
</protein>
<dbReference type="Proteomes" id="UP000887566">
    <property type="component" value="Unplaced"/>
</dbReference>
<evidence type="ECO:0000256" key="5">
    <source>
        <dbReference type="ARBA" id="ARBA00023146"/>
    </source>
</evidence>
<sequence>LHKNGYTSTSTVDQLHCGKCDRFLADRFVEGTCPFPACQYDDARGDQCDKCGQLVNAVELIKPRCKLCGSTPSIRASEHLFLDLDKLQPQLTEHLEKLWAGEHKWSSNSV</sequence>
<dbReference type="SUPFAM" id="SSF57770">
    <property type="entry name" value="Methionyl-tRNA synthetase (MetRS), Zn-domain"/>
    <property type="match status" value="1"/>
</dbReference>
<evidence type="ECO:0000256" key="2">
    <source>
        <dbReference type="ARBA" id="ARBA00022741"/>
    </source>
</evidence>
<proteinExistence type="predicted"/>
<evidence type="ECO:0000256" key="6">
    <source>
        <dbReference type="ARBA" id="ARBA00047364"/>
    </source>
</evidence>
<dbReference type="SUPFAM" id="SSF52374">
    <property type="entry name" value="Nucleotidylyl transferase"/>
    <property type="match status" value="1"/>
</dbReference>
<dbReference type="Gene3D" id="2.170.220.10">
    <property type="match status" value="1"/>
</dbReference>
<accession>A0A914VLT4</accession>
<evidence type="ECO:0000259" key="7">
    <source>
        <dbReference type="Pfam" id="PF09334"/>
    </source>
</evidence>
<keyword evidence="5" id="KW-0030">Aminoacyl-tRNA synthetase</keyword>
<keyword evidence="8" id="KW-1185">Reference proteome</keyword>
<organism evidence="8 9">
    <name type="scientific">Plectus sambesii</name>
    <dbReference type="NCBI Taxonomy" id="2011161"/>
    <lineage>
        <taxon>Eukaryota</taxon>
        <taxon>Metazoa</taxon>
        <taxon>Ecdysozoa</taxon>
        <taxon>Nematoda</taxon>
        <taxon>Chromadorea</taxon>
        <taxon>Plectida</taxon>
        <taxon>Plectina</taxon>
        <taxon>Plectoidea</taxon>
        <taxon>Plectidae</taxon>
        <taxon>Plectus</taxon>
    </lineage>
</organism>
<keyword evidence="4" id="KW-0648">Protein biosynthesis</keyword>
<dbReference type="PANTHER" id="PTHR45765">
    <property type="entry name" value="METHIONINE--TRNA LIGASE"/>
    <property type="match status" value="1"/>
</dbReference>
<name>A0A914VLT4_9BILA</name>
<comment type="catalytic activity">
    <reaction evidence="6">
        <text>tRNA(Met) + L-methionine + ATP = L-methionyl-tRNA(Met) + AMP + diphosphate</text>
        <dbReference type="Rhea" id="RHEA:13481"/>
        <dbReference type="Rhea" id="RHEA-COMP:9667"/>
        <dbReference type="Rhea" id="RHEA-COMP:9698"/>
        <dbReference type="ChEBI" id="CHEBI:30616"/>
        <dbReference type="ChEBI" id="CHEBI:33019"/>
        <dbReference type="ChEBI" id="CHEBI:57844"/>
        <dbReference type="ChEBI" id="CHEBI:78442"/>
        <dbReference type="ChEBI" id="CHEBI:78530"/>
        <dbReference type="ChEBI" id="CHEBI:456215"/>
        <dbReference type="EC" id="6.1.1.10"/>
    </reaction>
</comment>
<dbReference type="PANTHER" id="PTHR45765:SF1">
    <property type="entry name" value="METHIONINE--TRNA LIGASE, CYTOPLASMIC"/>
    <property type="match status" value="1"/>
</dbReference>
<keyword evidence="1" id="KW-0436">Ligase</keyword>
<dbReference type="WBParaSite" id="PSAMB.scaffold20926size676.g38171.t1">
    <property type="protein sequence ID" value="PSAMB.scaffold20926size676.g38171.t1"/>
    <property type="gene ID" value="PSAMB.scaffold20926size676.g38171"/>
</dbReference>
<dbReference type="AlphaFoldDB" id="A0A914VLT4"/>
<dbReference type="GO" id="GO:0017101">
    <property type="term" value="C:aminoacyl-tRNA synthetase multienzyme complex"/>
    <property type="evidence" value="ECO:0007669"/>
    <property type="project" value="TreeGrafter"/>
</dbReference>
<dbReference type="GO" id="GO:0005524">
    <property type="term" value="F:ATP binding"/>
    <property type="evidence" value="ECO:0007669"/>
    <property type="project" value="UniProtKB-KW"/>
</dbReference>